<accession>A0A3M6V7W7</accession>
<name>A0A3M6V7W7_9STRA</name>
<dbReference type="InterPro" id="IPR032048">
    <property type="entry name" value="TGase_elicitor"/>
</dbReference>
<dbReference type="Proteomes" id="UP000282087">
    <property type="component" value="Unassembled WGS sequence"/>
</dbReference>
<proteinExistence type="predicted"/>
<dbReference type="AlphaFoldDB" id="A0A3M6V7W7"/>
<dbReference type="VEuPathDB" id="FungiDB:DD237_003782"/>
<evidence type="ECO:0000313" key="2">
    <source>
        <dbReference type="EMBL" id="RMX62023.1"/>
    </source>
</evidence>
<gene>
    <name evidence="3" type="ORF">DD237_003782</name>
    <name evidence="2" type="ORF">DD238_007993</name>
</gene>
<dbReference type="GO" id="GO:0016755">
    <property type="term" value="F:aminoacyltransferase activity"/>
    <property type="evidence" value="ECO:0007669"/>
    <property type="project" value="InterPro"/>
</dbReference>
<evidence type="ECO:0000313" key="3">
    <source>
        <dbReference type="EMBL" id="RQM13499.1"/>
    </source>
</evidence>
<evidence type="ECO:0000256" key="1">
    <source>
        <dbReference type="SAM" id="SignalP"/>
    </source>
</evidence>
<protein>
    <submittedName>
        <fullName evidence="2">Uncharacterized protein</fullName>
    </submittedName>
</protein>
<sequence length="550" mass="61140">MVYSPSMYLVASAVAAVVLKMQQAAATSLDSDPYVLEQSTDFAIYLSKEVPTKTCEYKSVPDLTLPDLSTIPSVDVLHPDLLSNQSAIPDAVYLKVGINVVISDPTDDLDAYTYATSGAVPNLVTQGSSIVPATKTDTKSPTDCATGWDKPITLNTDNSIVSGNMVEETIHVGRRLNENDNVQIVALEKYFNKKMVRVLADLPTEGSYANAPWGGPYWPAYEDSINVNIFKTEYFPVSAKYATAFNLNVKDFMDKISKEEGIDQEFLGNAVKTSCSAQETCNELKDGSVCSKRKGQNSGYCIKMWWGMCNSWASAAILEPEPQCVVKYNNVSFRPIEIKALLTYVYERAQVDYVAAGARCPNDKEEKDKFGRSTSPCFNDMNPGFVHIAIANIIGLLGKTFIVDVEPGLPVWNHPLRGYKVLEQTKMSLEQAARSFYGLKKYPWNEKARSIVYMKTRVTWITEAMDDGPLVSTGAIEKFTKVMVLSYVLEMDDHGTIIGGEWLHKSLTDHPDFMWFPTRKPADKFVLKNGMRYDNVIKLLKKSVACSDTQ</sequence>
<reference evidence="4 5" key="1">
    <citation type="submission" date="2018-06" db="EMBL/GenBank/DDBJ databases">
        <title>Comparative genomics of downy mildews reveals potential adaptations to biotrophy.</title>
        <authorList>
            <person name="Fletcher K."/>
            <person name="Klosterman S.J."/>
            <person name="Derevnina L."/>
            <person name="Martin F."/>
            <person name="Koike S."/>
            <person name="Reyes Chin-Wo S."/>
            <person name="Mou B."/>
            <person name="Michelmore R."/>
        </authorList>
    </citation>
    <scope>NUCLEOTIDE SEQUENCE [LARGE SCALE GENOMIC DNA]</scope>
    <source>
        <strain evidence="3 5">R13</strain>
        <strain evidence="2 4">R14</strain>
    </source>
</reference>
<feature type="signal peptide" evidence="1">
    <location>
        <begin position="1"/>
        <end position="26"/>
    </location>
</feature>
<evidence type="ECO:0000313" key="5">
    <source>
        <dbReference type="Proteomes" id="UP000286097"/>
    </source>
</evidence>
<dbReference type="OrthoDB" id="10249031at2759"/>
<feature type="chain" id="PRO_5036340254" evidence="1">
    <location>
        <begin position="27"/>
        <end position="550"/>
    </location>
</feature>
<keyword evidence="1" id="KW-0732">Signal</keyword>
<comment type="caution">
    <text evidence="2">The sequence shown here is derived from an EMBL/GenBank/DDBJ whole genome shotgun (WGS) entry which is preliminary data.</text>
</comment>
<keyword evidence="4" id="KW-1185">Reference proteome</keyword>
<dbReference type="Pfam" id="PF16683">
    <property type="entry name" value="TGase_elicitor"/>
    <property type="match status" value="1"/>
</dbReference>
<dbReference type="Proteomes" id="UP000286097">
    <property type="component" value="Unassembled WGS sequence"/>
</dbReference>
<evidence type="ECO:0000313" key="4">
    <source>
        <dbReference type="Proteomes" id="UP000282087"/>
    </source>
</evidence>
<dbReference type="Gene3D" id="3.30.40.240">
    <property type="entry name" value="Transglutaminase elicitor, body domain"/>
    <property type="match status" value="1"/>
</dbReference>
<dbReference type="EMBL" id="QKXF01000254">
    <property type="protein sequence ID" value="RQM13499.1"/>
    <property type="molecule type" value="Genomic_DNA"/>
</dbReference>
<dbReference type="EMBL" id="QLLG01000819">
    <property type="protein sequence ID" value="RMX62023.1"/>
    <property type="molecule type" value="Genomic_DNA"/>
</dbReference>
<organism evidence="2 4">
    <name type="scientific">Peronospora effusa</name>
    <dbReference type="NCBI Taxonomy" id="542832"/>
    <lineage>
        <taxon>Eukaryota</taxon>
        <taxon>Sar</taxon>
        <taxon>Stramenopiles</taxon>
        <taxon>Oomycota</taxon>
        <taxon>Peronosporomycetes</taxon>
        <taxon>Peronosporales</taxon>
        <taxon>Peronosporaceae</taxon>
        <taxon>Peronospora</taxon>
    </lineage>
</organism>